<proteinExistence type="predicted"/>
<gene>
    <name evidence="1" type="ORF">MFU01_19400</name>
    <name evidence="2" type="ORF">SAMN05443572_104473</name>
</gene>
<evidence type="ECO:0000313" key="1">
    <source>
        <dbReference type="EMBL" id="GEN06903.1"/>
    </source>
</evidence>
<dbReference type="OrthoDB" id="5382496at2"/>
<dbReference type="STRING" id="1334629.MFUL124B02_38775"/>
<sequence>MLYGDEKSLQMARSLLPSQWRAQARQHRALLSRSTRRAVRVRVSRMALEPDLFEDCADLDEDAASKMGGVVHRRRRSDKVNPFIRWAKHRTAEEPRDSRLSRIRGTVPEGVIGAHALGHLRDEEHFMSTAELAHQPAWRLRTKRRHVPERGLLAGLLRALLLLPEGQKVFNAYLKRACAQGWGRRLGFDGQVHVVLNGRRPVRLLMGVHDVLPFLDAIDVCAGKPRSWGYAHVHSATRGPALDFLKAFHRHKQDLASTLATLPVPKLTNLPP</sequence>
<dbReference type="EMBL" id="FOIB01000004">
    <property type="protein sequence ID" value="SEU03252.1"/>
    <property type="molecule type" value="Genomic_DNA"/>
</dbReference>
<dbReference type="Proteomes" id="UP000321514">
    <property type="component" value="Unassembled WGS sequence"/>
</dbReference>
<dbReference type="RefSeq" id="WP_074953858.1">
    <property type="nucleotide sequence ID" value="NZ_BJXR01000018.1"/>
</dbReference>
<comment type="caution">
    <text evidence="1">The sequence shown here is derived from an EMBL/GenBank/DDBJ whole genome shotgun (WGS) entry which is preliminary data.</text>
</comment>
<accession>A0A511T012</accession>
<keyword evidence="3" id="KW-1185">Reference proteome</keyword>
<evidence type="ECO:0000313" key="3">
    <source>
        <dbReference type="Proteomes" id="UP000183760"/>
    </source>
</evidence>
<evidence type="ECO:0000313" key="2">
    <source>
        <dbReference type="EMBL" id="SEU03252.1"/>
    </source>
</evidence>
<protein>
    <submittedName>
        <fullName evidence="1">Uncharacterized protein</fullName>
    </submittedName>
</protein>
<evidence type="ECO:0000313" key="4">
    <source>
        <dbReference type="Proteomes" id="UP000321514"/>
    </source>
</evidence>
<dbReference type="EMBL" id="BJXR01000018">
    <property type="protein sequence ID" value="GEN06903.1"/>
    <property type="molecule type" value="Genomic_DNA"/>
</dbReference>
<dbReference type="AlphaFoldDB" id="A0A511T012"/>
<reference evidence="2 3" key="1">
    <citation type="submission" date="2016-10" db="EMBL/GenBank/DDBJ databases">
        <authorList>
            <person name="Varghese N."/>
            <person name="Submissions S."/>
        </authorList>
    </citation>
    <scope>NUCLEOTIDE SEQUENCE [LARGE SCALE GENOMIC DNA]</scope>
    <source>
        <strain evidence="2 3">DSM 16525</strain>
    </source>
</reference>
<name>A0A511T012_MYXFU</name>
<reference evidence="1 4" key="2">
    <citation type="submission" date="2019-07" db="EMBL/GenBank/DDBJ databases">
        <title>Whole genome shotgun sequence of Myxococcus fulvus NBRC 100333.</title>
        <authorList>
            <person name="Hosoyama A."/>
            <person name="Uohara A."/>
            <person name="Ohji S."/>
            <person name="Ichikawa N."/>
        </authorList>
    </citation>
    <scope>NUCLEOTIDE SEQUENCE [LARGE SCALE GENOMIC DNA]</scope>
    <source>
        <strain evidence="1 4">NBRC 100333</strain>
    </source>
</reference>
<organism evidence="1 4">
    <name type="scientific">Myxococcus fulvus</name>
    <dbReference type="NCBI Taxonomy" id="33"/>
    <lineage>
        <taxon>Bacteria</taxon>
        <taxon>Pseudomonadati</taxon>
        <taxon>Myxococcota</taxon>
        <taxon>Myxococcia</taxon>
        <taxon>Myxococcales</taxon>
        <taxon>Cystobacterineae</taxon>
        <taxon>Myxococcaceae</taxon>
        <taxon>Myxococcus</taxon>
    </lineage>
</organism>
<dbReference type="Proteomes" id="UP000183760">
    <property type="component" value="Unassembled WGS sequence"/>
</dbReference>